<comment type="function">
    <text evidence="5">Subunit of the V1 complex of vacuolar(H+)-ATPase (V-ATPase), a multisubunit enzyme composed of a peripheral complex (V1) that hydrolyzes ATP and a membrane integral complex (V0) that translocates protons. V-ATPase is responsible for acidifying and maintaining the pH of intracellular compartments and in some cell types, is targeted to the plasma membrane, where it is responsible for acidifying the extracellular environment.</text>
</comment>
<evidence type="ECO:0000256" key="5">
    <source>
        <dbReference type="RuleBase" id="RU364019"/>
    </source>
</evidence>
<dbReference type="NCBIfam" id="TIGR01147">
    <property type="entry name" value="V_ATP_synt_G"/>
    <property type="match status" value="1"/>
</dbReference>
<evidence type="ECO:0000313" key="8">
    <source>
        <dbReference type="EMBL" id="KAH3676983.1"/>
    </source>
</evidence>
<dbReference type="PANTHER" id="PTHR12713:SF11">
    <property type="entry name" value="V-TYPE PROTON ATPASE SUBUNIT G"/>
    <property type="match status" value="1"/>
</dbReference>
<evidence type="ECO:0000256" key="4">
    <source>
        <dbReference type="ARBA" id="ARBA00023065"/>
    </source>
</evidence>
<reference evidence="8" key="2">
    <citation type="submission" date="2021-01" db="EMBL/GenBank/DDBJ databases">
        <authorList>
            <person name="Schikora-Tamarit M.A."/>
        </authorList>
    </citation>
    <scope>NUCLEOTIDE SEQUENCE</scope>
    <source>
        <strain evidence="8">NCAIM Y.01608</strain>
    </source>
</reference>
<comment type="subunit">
    <text evidence="5">V-ATPase is a heteromultimeric enzyme made up of two complexes: the ATP-hydrolytic V1 complex and the proton translocation V0 complex.</text>
</comment>
<comment type="similarity">
    <text evidence="1 5">Belongs to the V-ATPase G subunit family.</text>
</comment>
<dbReference type="AlphaFoldDB" id="A0A9P8TEU5"/>
<dbReference type="EMBL" id="JAEUBD010000146">
    <property type="protein sequence ID" value="KAH3676983.1"/>
    <property type="molecule type" value="Genomic_DNA"/>
</dbReference>
<protein>
    <recommendedName>
        <fullName evidence="5">V-type proton ATPase subunit G</fullName>
    </recommendedName>
</protein>
<dbReference type="Proteomes" id="UP000788993">
    <property type="component" value="Unassembled WGS sequence"/>
</dbReference>
<evidence type="ECO:0000256" key="1">
    <source>
        <dbReference type="ARBA" id="ARBA00010066"/>
    </source>
</evidence>
<keyword evidence="3 5" id="KW-0375">Hydrogen ion transport</keyword>
<organism evidence="8 9">
    <name type="scientific">Ogataea polymorpha</name>
    <dbReference type="NCBI Taxonomy" id="460523"/>
    <lineage>
        <taxon>Eukaryota</taxon>
        <taxon>Fungi</taxon>
        <taxon>Dikarya</taxon>
        <taxon>Ascomycota</taxon>
        <taxon>Saccharomycotina</taxon>
        <taxon>Pichiomycetes</taxon>
        <taxon>Pichiales</taxon>
        <taxon>Pichiaceae</taxon>
        <taxon>Ogataea</taxon>
    </lineage>
</organism>
<evidence type="ECO:0000256" key="2">
    <source>
        <dbReference type="ARBA" id="ARBA00022448"/>
    </source>
</evidence>
<keyword evidence="9" id="KW-1185">Reference proteome</keyword>
<feature type="coiled-coil region" evidence="6">
    <location>
        <begin position="52"/>
        <end position="116"/>
    </location>
</feature>
<proteinExistence type="inferred from homology"/>
<evidence type="ECO:0000256" key="7">
    <source>
        <dbReference type="SAM" id="MobiDB-lite"/>
    </source>
</evidence>
<feature type="region of interest" description="Disordered" evidence="7">
    <location>
        <begin position="1"/>
        <end position="20"/>
    </location>
</feature>
<dbReference type="Gene3D" id="1.20.5.2950">
    <property type="match status" value="1"/>
</dbReference>
<reference evidence="8" key="1">
    <citation type="journal article" date="2021" name="Open Biol.">
        <title>Shared evolutionary footprints suggest mitochondrial oxidative damage underlies multiple complex I losses in fungi.</title>
        <authorList>
            <person name="Schikora-Tamarit M.A."/>
            <person name="Marcet-Houben M."/>
            <person name="Nosek J."/>
            <person name="Gabaldon T."/>
        </authorList>
    </citation>
    <scope>NUCLEOTIDE SEQUENCE</scope>
    <source>
        <strain evidence="8">NCAIM Y.01608</strain>
    </source>
</reference>
<dbReference type="GO" id="GO:0016887">
    <property type="term" value="F:ATP hydrolysis activity"/>
    <property type="evidence" value="ECO:0007669"/>
    <property type="project" value="TreeGrafter"/>
</dbReference>
<name>A0A9P8TEU5_9ASCO</name>
<dbReference type="PANTHER" id="PTHR12713">
    <property type="entry name" value="VACUOLAR ATP SYNTHASE SUBUNIT G"/>
    <property type="match status" value="1"/>
</dbReference>
<dbReference type="Pfam" id="PF03179">
    <property type="entry name" value="V-ATPase_G"/>
    <property type="match status" value="1"/>
</dbReference>
<dbReference type="GO" id="GO:0000221">
    <property type="term" value="C:vacuolar proton-transporting V-type ATPase, V1 domain"/>
    <property type="evidence" value="ECO:0007669"/>
    <property type="project" value="TreeGrafter"/>
</dbReference>
<keyword evidence="4 5" id="KW-0406">Ion transport</keyword>
<sequence length="138" mass="15942">MPKRFFDESNDANKSGEDTQSKCLTSIVQNSNEELYGSLSFCRSQTNELDRAQKLKDAKSDAQKEIEQYRLKKEAELKKYEEEFQGSNQKLEKEAEEQIKDELANIKKTCESKKENVIKLLIDAVISPKPELHINARQ</sequence>
<dbReference type="GO" id="GO:0046961">
    <property type="term" value="F:proton-transporting ATPase activity, rotational mechanism"/>
    <property type="evidence" value="ECO:0007669"/>
    <property type="project" value="InterPro"/>
</dbReference>
<keyword evidence="6" id="KW-0175">Coiled coil</keyword>
<accession>A0A9P8TEU5</accession>
<keyword evidence="2 5" id="KW-0813">Transport</keyword>
<evidence type="ECO:0000313" key="9">
    <source>
        <dbReference type="Proteomes" id="UP000788993"/>
    </source>
</evidence>
<evidence type="ECO:0000256" key="3">
    <source>
        <dbReference type="ARBA" id="ARBA00022781"/>
    </source>
</evidence>
<dbReference type="InterPro" id="IPR005124">
    <property type="entry name" value="V-ATPase_G"/>
</dbReference>
<comment type="caution">
    <text evidence="8">The sequence shown here is derived from an EMBL/GenBank/DDBJ whole genome shotgun (WGS) entry which is preliminary data.</text>
</comment>
<gene>
    <name evidence="8" type="ORF">OGATHE_001473</name>
</gene>
<evidence type="ECO:0000256" key="6">
    <source>
        <dbReference type="SAM" id="Coils"/>
    </source>
</evidence>